<evidence type="ECO:0000256" key="1">
    <source>
        <dbReference type="SAM" id="SignalP"/>
    </source>
</evidence>
<keyword evidence="3" id="KW-1185">Reference proteome</keyword>
<evidence type="ECO:0000313" key="2">
    <source>
        <dbReference type="EMBL" id="MDO7848784.1"/>
    </source>
</evidence>
<feature type="chain" id="PRO_5045449046" description="T9SS type A sorting domain-containing protein" evidence="1">
    <location>
        <begin position="31"/>
        <end position="568"/>
    </location>
</feature>
<evidence type="ECO:0000313" key="3">
    <source>
        <dbReference type="Proteomes" id="UP001167796"/>
    </source>
</evidence>
<proteinExistence type="predicted"/>
<dbReference type="PANTHER" id="PTHR35580">
    <property type="entry name" value="CELL SURFACE GLYCOPROTEIN (S-LAYER PROTEIN)-LIKE PROTEIN"/>
    <property type="match status" value="1"/>
</dbReference>
<keyword evidence="1" id="KW-0732">Signal</keyword>
<organism evidence="2 3">
    <name type="scientific">Hymenobacter mellowenesis</name>
    <dbReference type="NCBI Taxonomy" id="3063995"/>
    <lineage>
        <taxon>Bacteria</taxon>
        <taxon>Pseudomonadati</taxon>
        <taxon>Bacteroidota</taxon>
        <taxon>Cytophagia</taxon>
        <taxon>Cytophagales</taxon>
        <taxon>Hymenobacteraceae</taxon>
        <taxon>Hymenobacter</taxon>
    </lineage>
</organism>
<dbReference type="RefSeq" id="WP_305013449.1">
    <property type="nucleotide sequence ID" value="NZ_JAUQSX010000012.1"/>
</dbReference>
<evidence type="ECO:0008006" key="4">
    <source>
        <dbReference type="Google" id="ProtNLM"/>
    </source>
</evidence>
<accession>A0ABT9AG31</accession>
<dbReference type="InterPro" id="IPR052918">
    <property type="entry name" value="Motility_Chemotaxis_Reg"/>
</dbReference>
<comment type="caution">
    <text evidence="2">The sequence shown here is derived from an EMBL/GenBank/DDBJ whole genome shotgun (WGS) entry which is preliminary data.</text>
</comment>
<protein>
    <recommendedName>
        <fullName evidence="4">T9SS type A sorting domain-containing protein</fullName>
    </recommendedName>
</protein>
<gene>
    <name evidence="2" type="ORF">Q5H92_20630</name>
</gene>
<dbReference type="EMBL" id="JAUQSX010000012">
    <property type="protein sequence ID" value="MDO7848784.1"/>
    <property type="molecule type" value="Genomic_DNA"/>
</dbReference>
<dbReference type="Proteomes" id="UP001167796">
    <property type="component" value="Unassembled WGS sequence"/>
</dbReference>
<dbReference type="PANTHER" id="PTHR35580:SF1">
    <property type="entry name" value="PHYTASE-LIKE DOMAIN-CONTAINING PROTEIN"/>
    <property type="match status" value="1"/>
</dbReference>
<sequence>MRYLTLRRLASSSLLLLALLLGLTGPTAHAQAPAWQRAVAASGDVSLVQATVADASGNIYVAGSFEGTLGLGAVSLMSAGGPDIFVAKWSTATNAFVWAQRAGGTAYDRAVAVAVSGSNVYLTGYFQNTGTFGSTTMQAPGSSNALFVAKLTDAGSSGSFGWAVTGGNLNGGTTSVAVSGTSVYVAGSVWGTANYGTTTLTSLGTSDAFVAKLTDAGNSGAFVWAQRCGGPGGDAATSVVANGSSVYLTGGFYNTADFGTTNLTSVGGGDVFVAKLTDAGATGNFVWAQRAGSTATTTDLIAGVAVNGSNLYVTGNIGGTADFGATTLNSPSSVGGDAYVAKLVDAGPTGSFAWAVMATGPRFTAPRAVAVSGANVYVSGYFIGSSTFGGTTLTTTTGSDYDVFLTSVPDAGTSGSFAWALKAGGANDDRADGLAISGGSVYVGGTVAPPASFGSLAIATPTANAVGSLASVRDVALPTRPAAELAGFSLAPNPAHAAATVLLPAMPGAVAATLTLRDALGRAVRTQQVPLLATGTTAEIALAGLAPGLYRVQVQAGGQQASRVLVVE</sequence>
<feature type="signal peptide" evidence="1">
    <location>
        <begin position="1"/>
        <end position="30"/>
    </location>
</feature>
<name>A0ABT9AG31_9BACT</name>
<reference evidence="2" key="1">
    <citation type="submission" date="2023-07" db="EMBL/GenBank/DDBJ databases">
        <authorList>
            <person name="Kim M.K."/>
        </authorList>
    </citation>
    <scope>NUCLEOTIDE SEQUENCE</scope>
    <source>
        <strain evidence="2">M29</strain>
    </source>
</reference>